<accession>A0A6P5PM39</accession>
<dbReference type="CTD" id="158401"/>
<keyword evidence="2" id="KW-1185">Reference proteome</keyword>
<protein>
    <submittedName>
        <fullName evidence="3">Protein shortage in chiasmata 1 ortholog</fullName>
    </submittedName>
</protein>
<dbReference type="GO" id="GO:0000794">
    <property type="term" value="C:condensed nuclear chromosome"/>
    <property type="evidence" value="ECO:0007669"/>
    <property type="project" value="Ensembl"/>
</dbReference>
<dbReference type="Pfam" id="PF17825">
    <property type="entry name" value="DUF5587"/>
    <property type="match status" value="1"/>
</dbReference>
<gene>
    <name evidence="3" type="primary">Shoc1</name>
</gene>
<dbReference type="KEGG" id="mcal:110292759"/>
<reference evidence="3" key="1">
    <citation type="submission" date="2025-08" db="UniProtKB">
        <authorList>
            <consortium name="RefSeq"/>
        </authorList>
    </citation>
    <scope>IDENTIFICATION</scope>
</reference>
<sequence length="1479" mass="168461">MALNGRTMFPAFKYYAIDYLQEDKIKERLYRDALLLQIPSCLNQDKSIIDDEYRSPWTRAIPVQEMEDNSVLEQWRTRFCVEDVPEKKTVTGVMINGTFEEIVPSSNPNSPPGIENDKLFPSKDYVDDFIPVKCSLYYPGVKVEHQVLLIDEEMIFMNNAMDNHLPTVNGLLSRLKLYLVKDPFLDFKEELSGKDNFTEYFSVQEHSEPFVRDFRIAEETFCKKKLPSVFPSGFKSLISTNPKQEILILPPSKLKKPLNSIPKIMDSVDESECFKGDITSKHEFDTEDIKCNSTENLTFASLCEPECSEPGDLEMPPTHLSSPWQHSAVSSLYSGFQTFPFSATCKINLLSAGESANKYCMLWQLGGCRNSWVSFLLTVPRFQEPSSQYSLADMRNIFSIKGDSLVINPAKAKGWRQVRLHPIMAETLAHLKAYLCHNGLSSQETKLEIFLPTKVFQLESWLELKSRPLPIVPISEKSTDVHQLHPQKRPIPSSEKEVPYLCLSRESISVKKSKVEANPKNDQEPEARITQKPEDSCVGLGCSSQVPSAESASSSQIKASYDKKQDDLDLLSEFIILRSKHQTFPSEADVKSHDHDQNNEFQDKEKYSLPLQEESPVISSSKAPEERCQERTDDVIEIPASDTQCQAYCLLEATAIPILKKLVCLCTYPAANWKFATVNFDQTRFFLKEQEKKINDAIHHDKNDDRKMTFRHAALLHLLVTIRDVLLTCNLDTALGYLSNAKDIYKSVLDSRLDNIWRQLKILQFIKEKRPKTNYKIQELQCQILSRLQNQQQMKVLIIIRMDSDGEKHLLIKTLKKIEGITMTVLRSNDRKKFLETTSILKGTHACVVVHNHSIGADFPWSSFSLVVEYNHVGHSCWAEHCQLLDIPFLAFKVAVPDTGLQRDALLDRFGGFLLKIPIPYVFFASEGLLNTPEILRLLESNYNITLVERCCCGSLKLFGSTECYVVVTVDEHTAIVVQDLEELHHEKASDNIIMRLMALSFQYSCCWIILYSKETLNSQYHLTEKTLRHLAQIYAALVSSGLKSEELDVKLIIAPGVEETALIIRQIADHNLMTSTRDPHEWLDKSWVEVSPSKEEMSLLDFPCINPLVAQLMLHRAPSLHWLLIATPAELQELLPQVPGKVLKHFCSITSLFKISSPSMTTSSQISSLQEDMNQTDLFISQSSAPIIQEQEEYYPYEDSEGTSSSPVELRATPCMLPSAAPHSQRGCWEDPGCGPDPVQNNPSLMNAESKRITWPSFPSWSDSESDVFSLGRTQVCCEPIMPLTDSQRRRTHGFVNCPEAKGHSNMQVSTPVFLPENSQSHLYWDFKKNSCRKQIYSFNPSCETEQTTYNKWYSQKDDFSSNQPECLWGELEDVTYRNATAGTQETFWRELPAVPSWDSLCASDSNANQRGFKGLNFCQRAGNYLGQRRLPVSSSNWGDYKTPTDLMYSQVPQPKKRRLMYEKVPGRVDGQTRLKFL</sequence>
<dbReference type="PANTHER" id="PTHR35668">
    <property type="entry name" value="PROTEIN SHORTAGE IN CHIASMATA 1 ORTHOLOG"/>
    <property type="match status" value="1"/>
</dbReference>
<dbReference type="GO" id="GO:0000712">
    <property type="term" value="P:resolution of meiotic recombination intermediates"/>
    <property type="evidence" value="ECO:0007669"/>
    <property type="project" value="Ensembl"/>
</dbReference>
<feature type="region of interest" description="Disordered" evidence="1">
    <location>
        <begin position="513"/>
        <end position="562"/>
    </location>
</feature>
<name>A0A6P5PM39_MUSCR</name>
<dbReference type="InterPro" id="IPR039991">
    <property type="entry name" value="SHOC1"/>
</dbReference>
<dbReference type="GO" id="GO:0003697">
    <property type="term" value="F:single-stranded DNA binding"/>
    <property type="evidence" value="ECO:0007669"/>
    <property type="project" value="TreeGrafter"/>
</dbReference>
<evidence type="ECO:0000256" key="1">
    <source>
        <dbReference type="SAM" id="MobiDB-lite"/>
    </source>
</evidence>
<organism evidence="2 3">
    <name type="scientific">Mus caroli</name>
    <name type="common">Ryukyu mouse</name>
    <name type="synonym">Ricefield mouse</name>
    <dbReference type="NCBI Taxonomy" id="10089"/>
    <lineage>
        <taxon>Eukaryota</taxon>
        <taxon>Metazoa</taxon>
        <taxon>Chordata</taxon>
        <taxon>Craniata</taxon>
        <taxon>Vertebrata</taxon>
        <taxon>Euteleostomi</taxon>
        <taxon>Mammalia</taxon>
        <taxon>Eutheria</taxon>
        <taxon>Euarchontoglires</taxon>
        <taxon>Glires</taxon>
        <taxon>Rodentia</taxon>
        <taxon>Myomorpha</taxon>
        <taxon>Muroidea</taxon>
        <taxon>Muridae</taxon>
        <taxon>Murinae</taxon>
        <taxon>Mus</taxon>
        <taxon>Mus</taxon>
    </lineage>
</organism>
<feature type="compositionally biased region" description="Basic and acidic residues" evidence="1">
    <location>
        <begin position="513"/>
        <end position="535"/>
    </location>
</feature>
<dbReference type="GO" id="GO:0016887">
    <property type="term" value="F:ATP hydrolysis activity"/>
    <property type="evidence" value="ECO:0007669"/>
    <property type="project" value="InterPro"/>
</dbReference>
<dbReference type="Proteomes" id="UP000515126">
    <property type="component" value="Chromosome 4"/>
</dbReference>
<proteinExistence type="predicted"/>
<dbReference type="RefSeq" id="XP_021015964.2">
    <property type="nucleotide sequence ID" value="XM_021160305.2"/>
</dbReference>
<evidence type="ECO:0000313" key="2">
    <source>
        <dbReference type="Proteomes" id="UP000515126"/>
    </source>
</evidence>
<dbReference type="GeneID" id="110292759"/>
<evidence type="ECO:0000313" key="3">
    <source>
        <dbReference type="RefSeq" id="XP_021015964.2"/>
    </source>
</evidence>
<dbReference type="GO" id="GO:0007130">
    <property type="term" value="P:synaptonemal complex assembly"/>
    <property type="evidence" value="ECO:0007669"/>
    <property type="project" value="Ensembl"/>
</dbReference>
<dbReference type="PANTHER" id="PTHR35668:SF1">
    <property type="entry name" value="PROTEIN SHORTAGE IN CHIASMATA 1 ORTHOLOG"/>
    <property type="match status" value="1"/>
</dbReference>
<feature type="compositionally biased region" description="Low complexity" evidence="1">
    <location>
        <begin position="543"/>
        <end position="559"/>
    </location>
</feature>